<dbReference type="InterPro" id="IPR013776">
    <property type="entry name" value="A-amylase_thermo"/>
</dbReference>
<dbReference type="SMART" id="SM00642">
    <property type="entry name" value="Aamy"/>
    <property type="match status" value="1"/>
</dbReference>
<evidence type="ECO:0000256" key="4">
    <source>
        <dbReference type="ARBA" id="ARBA00022801"/>
    </source>
</evidence>
<dbReference type="EMBL" id="KN822961">
    <property type="protein sequence ID" value="KIO31618.1"/>
    <property type="molecule type" value="Genomic_DNA"/>
</dbReference>
<keyword evidence="4 8" id="KW-0378">Hydrolase</keyword>
<accession>A0A0C3LCG8</accession>
<comment type="similarity">
    <text evidence="2">Belongs to the glycosyl hydrolase 13 family.</text>
</comment>
<comment type="cofactor">
    <cofactor evidence="1">
        <name>Ca(2+)</name>
        <dbReference type="ChEBI" id="CHEBI:29108"/>
    </cofactor>
</comment>
<evidence type="ECO:0000313" key="9">
    <source>
        <dbReference type="Proteomes" id="UP000054248"/>
    </source>
</evidence>
<evidence type="ECO:0000313" key="8">
    <source>
        <dbReference type="EMBL" id="KIO31618.1"/>
    </source>
</evidence>
<evidence type="ECO:0000259" key="7">
    <source>
        <dbReference type="SMART" id="SM00642"/>
    </source>
</evidence>
<dbReference type="Gene3D" id="2.40.30.140">
    <property type="match status" value="1"/>
</dbReference>
<dbReference type="Gene3D" id="3.20.20.80">
    <property type="entry name" value="Glycosidases"/>
    <property type="match status" value="1"/>
</dbReference>
<keyword evidence="5" id="KW-0119">Carbohydrate metabolism</keyword>
<dbReference type="PANTHER" id="PTHR43447">
    <property type="entry name" value="ALPHA-AMYLASE"/>
    <property type="match status" value="1"/>
</dbReference>
<dbReference type="GO" id="GO:0005509">
    <property type="term" value="F:calcium ion binding"/>
    <property type="evidence" value="ECO:0007669"/>
    <property type="project" value="InterPro"/>
</dbReference>
<dbReference type="Pfam" id="PF00128">
    <property type="entry name" value="Alpha-amylase"/>
    <property type="match status" value="1"/>
</dbReference>
<dbReference type="Gene3D" id="2.60.40.1180">
    <property type="entry name" value="Golgi alpha-mannosidase II"/>
    <property type="match status" value="1"/>
</dbReference>
<reference evidence="8 9" key="1">
    <citation type="submission" date="2014-04" db="EMBL/GenBank/DDBJ databases">
        <authorList>
            <consortium name="DOE Joint Genome Institute"/>
            <person name="Kuo A."/>
            <person name="Girlanda M."/>
            <person name="Perotto S."/>
            <person name="Kohler A."/>
            <person name="Nagy L.G."/>
            <person name="Floudas D."/>
            <person name="Copeland A."/>
            <person name="Barry K.W."/>
            <person name="Cichocki N."/>
            <person name="Veneault-Fourrey C."/>
            <person name="LaButti K."/>
            <person name="Lindquist E.A."/>
            <person name="Lipzen A."/>
            <person name="Lundell T."/>
            <person name="Morin E."/>
            <person name="Murat C."/>
            <person name="Sun H."/>
            <person name="Tunlid A."/>
            <person name="Henrissat B."/>
            <person name="Grigoriev I.V."/>
            <person name="Hibbett D.S."/>
            <person name="Martin F."/>
            <person name="Nordberg H.P."/>
            <person name="Cantor M.N."/>
            <person name="Hua S.X."/>
        </authorList>
    </citation>
    <scope>NUCLEOTIDE SEQUENCE [LARGE SCALE GENOMIC DNA]</scope>
    <source>
        <strain evidence="8 9">MUT 4182</strain>
    </source>
</reference>
<sequence length="494" mass="55815">MVHQSFLIALSKNTLTLCLAPKVQFFEWESLPPPGISWWKHFENEVPRLASLGCTQVWLPPPNKAMVKEGRGYDAYDLYWDLGEFNQKGTVATRWGTKEEFLSCIRTAKSHGIHILIDAVLNHKLGADRKERFMAVECDPDNRLKELGPARQIEGWTAFDFHGRGETYSSMKWNQSHFTGLDWDALARKKGIFKIVGRGRKGWSKKVDGELGNYDYLLGIDIDFRHPDVRKDFLAWGPWVLQETGAAGFRLDACKHIDHDFLREFVKTGRSTPGFERSFVVAEFWIDSYEPFFTSSVSMFDVPLHYNFHRAYKQGHSYDLRTILEGGLVSSRPRDAVTFVDNHDTAIGCSLESWVGKEFKPIAYALILLRPEGHPCVYHADLYGSEAISELPALMKVRQQQAYGACTDYFKDNQNCVAFVRHGEASHPGSGCVVVCANARPGERAFTKDISVGQEHAGSVWKNVFGEDAVTIDDTGKGNFACPSRGISVWTRDI</sequence>
<evidence type="ECO:0000256" key="2">
    <source>
        <dbReference type="ARBA" id="ARBA00008061"/>
    </source>
</evidence>
<organism evidence="8 9">
    <name type="scientific">Tulasnella calospora MUT 4182</name>
    <dbReference type="NCBI Taxonomy" id="1051891"/>
    <lineage>
        <taxon>Eukaryota</taxon>
        <taxon>Fungi</taxon>
        <taxon>Dikarya</taxon>
        <taxon>Basidiomycota</taxon>
        <taxon>Agaricomycotina</taxon>
        <taxon>Agaricomycetes</taxon>
        <taxon>Cantharellales</taxon>
        <taxon>Tulasnellaceae</taxon>
        <taxon>Tulasnella</taxon>
    </lineage>
</organism>
<gene>
    <name evidence="8" type="ORF">M407DRAFT_67672</name>
</gene>
<reference evidence="9" key="2">
    <citation type="submission" date="2015-01" db="EMBL/GenBank/DDBJ databases">
        <title>Evolutionary Origins and Diversification of the Mycorrhizal Mutualists.</title>
        <authorList>
            <consortium name="DOE Joint Genome Institute"/>
            <consortium name="Mycorrhizal Genomics Consortium"/>
            <person name="Kohler A."/>
            <person name="Kuo A."/>
            <person name="Nagy L.G."/>
            <person name="Floudas D."/>
            <person name="Copeland A."/>
            <person name="Barry K.W."/>
            <person name="Cichocki N."/>
            <person name="Veneault-Fourrey C."/>
            <person name="LaButti K."/>
            <person name="Lindquist E.A."/>
            <person name="Lipzen A."/>
            <person name="Lundell T."/>
            <person name="Morin E."/>
            <person name="Murat C."/>
            <person name="Riley R."/>
            <person name="Ohm R."/>
            <person name="Sun H."/>
            <person name="Tunlid A."/>
            <person name="Henrissat B."/>
            <person name="Grigoriev I.V."/>
            <person name="Hibbett D.S."/>
            <person name="Martin F."/>
        </authorList>
    </citation>
    <scope>NUCLEOTIDE SEQUENCE [LARGE SCALE GENOMIC DNA]</scope>
    <source>
        <strain evidence="9">MUT 4182</strain>
    </source>
</reference>
<dbReference type="AlphaFoldDB" id="A0A0C3LCG8"/>
<dbReference type="InterPro" id="IPR013780">
    <property type="entry name" value="Glyco_hydro_b"/>
</dbReference>
<name>A0A0C3LCG8_9AGAM</name>
<dbReference type="SUPFAM" id="SSF51445">
    <property type="entry name" value="(Trans)glycosidases"/>
    <property type="match status" value="1"/>
</dbReference>
<dbReference type="InterPro" id="IPR017853">
    <property type="entry name" value="GH"/>
</dbReference>
<dbReference type="Proteomes" id="UP000054248">
    <property type="component" value="Unassembled WGS sequence"/>
</dbReference>
<proteinExistence type="inferred from homology"/>
<dbReference type="SUPFAM" id="SSF51011">
    <property type="entry name" value="Glycosyl hydrolase domain"/>
    <property type="match status" value="1"/>
</dbReference>
<keyword evidence="3" id="KW-0479">Metal-binding</keyword>
<keyword evidence="9" id="KW-1185">Reference proteome</keyword>
<dbReference type="HOGENOM" id="CLU_024572_2_0_1"/>
<dbReference type="CDD" id="cd11318">
    <property type="entry name" value="AmyAc_bac_fung_AmyA"/>
    <property type="match status" value="1"/>
</dbReference>
<dbReference type="GO" id="GO:0004553">
    <property type="term" value="F:hydrolase activity, hydrolyzing O-glycosyl compounds"/>
    <property type="evidence" value="ECO:0007669"/>
    <property type="project" value="InterPro"/>
</dbReference>
<evidence type="ECO:0000256" key="1">
    <source>
        <dbReference type="ARBA" id="ARBA00001913"/>
    </source>
</evidence>
<dbReference type="OrthoDB" id="550577at2759"/>
<dbReference type="STRING" id="1051891.A0A0C3LCG8"/>
<evidence type="ECO:0000256" key="5">
    <source>
        <dbReference type="ARBA" id="ARBA00023277"/>
    </source>
</evidence>
<dbReference type="InterPro" id="IPR006047">
    <property type="entry name" value="GH13_cat_dom"/>
</dbReference>
<feature type="domain" description="Glycosyl hydrolase family 13 catalytic" evidence="7">
    <location>
        <begin position="23"/>
        <end position="398"/>
    </location>
</feature>
<dbReference type="NCBIfam" id="NF006969">
    <property type="entry name" value="PRK09441.1-2"/>
    <property type="match status" value="1"/>
</dbReference>
<keyword evidence="6" id="KW-0326">Glycosidase</keyword>
<evidence type="ECO:0000256" key="6">
    <source>
        <dbReference type="ARBA" id="ARBA00023295"/>
    </source>
</evidence>
<evidence type="ECO:0000256" key="3">
    <source>
        <dbReference type="ARBA" id="ARBA00022723"/>
    </source>
</evidence>
<dbReference type="PIRSF" id="PIRSF001021">
    <property type="entry name" value="Alph-amls_thrmst"/>
    <property type="match status" value="1"/>
</dbReference>
<protein>
    <submittedName>
        <fullName evidence="8">Glycoside hydrolase family 13 protein</fullName>
    </submittedName>
</protein>
<dbReference type="GO" id="GO:0005975">
    <property type="term" value="P:carbohydrate metabolic process"/>
    <property type="evidence" value="ECO:0007669"/>
    <property type="project" value="InterPro"/>
</dbReference>